<dbReference type="EMBL" id="LXQD01000350">
    <property type="protein sequence ID" value="RCJ18200.1"/>
    <property type="molecule type" value="Genomic_DNA"/>
</dbReference>
<name>A0A367Q357_9NOSO</name>
<dbReference type="AlphaFoldDB" id="A0A367Q357"/>
<comment type="caution">
    <text evidence="1">The sequence shown here is derived from an EMBL/GenBank/DDBJ whole genome shotgun (WGS) entry which is preliminary data.</text>
</comment>
<organism evidence="1 2">
    <name type="scientific">Nostoc minutum NIES-26</name>
    <dbReference type="NCBI Taxonomy" id="1844469"/>
    <lineage>
        <taxon>Bacteria</taxon>
        <taxon>Bacillati</taxon>
        <taxon>Cyanobacteriota</taxon>
        <taxon>Cyanophyceae</taxon>
        <taxon>Nostocales</taxon>
        <taxon>Nostocaceae</taxon>
        <taxon>Nostoc</taxon>
    </lineage>
</organism>
<dbReference type="Proteomes" id="UP000252107">
    <property type="component" value="Unassembled WGS sequence"/>
</dbReference>
<proteinExistence type="predicted"/>
<accession>A0A367Q357</accession>
<sequence length="246" mass="28358">MLVFVIPLKSPQVSKSWERVSKLFERCIKSVCNQTSTDFHALVVCHEKPKIEFTHPHITYITVDFPAAKETNPVAQGNTDKGRKLLKGLIYAQQFSPTHTMAVDADDCVSKNLTEFIKQNPNSNGWFINKGYKYQEGSQYIYLKRSDFNKMCGTCNILRYDLNNFPQPAEYNRGYGYYKYYIDHAQVRDILTQKAKAIKPLPFAGAVYILGTGEHLFYDSTKLGFSIFNRRFLNPSIRDEFGLYNL</sequence>
<dbReference type="InterPro" id="IPR029044">
    <property type="entry name" value="Nucleotide-diphossugar_trans"/>
</dbReference>
<evidence type="ECO:0008006" key="3">
    <source>
        <dbReference type="Google" id="ProtNLM"/>
    </source>
</evidence>
<gene>
    <name evidence="1" type="ORF">A6770_06390</name>
</gene>
<protein>
    <recommendedName>
        <fullName evidence="3">Glycosyltransferase 2-like domain-containing protein</fullName>
    </recommendedName>
</protein>
<dbReference type="SUPFAM" id="SSF53448">
    <property type="entry name" value="Nucleotide-diphospho-sugar transferases"/>
    <property type="match status" value="1"/>
</dbReference>
<reference evidence="1" key="1">
    <citation type="submission" date="2016-04" db="EMBL/GenBank/DDBJ databases">
        <authorList>
            <person name="Tabuchi Yagui T.R."/>
        </authorList>
    </citation>
    <scope>NUCLEOTIDE SEQUENCE [LARGE SCALE GENOMIC DNA]</scope>
    <source>
        <strain evidence="1">NIES-26</strain>
    </source>
</reference>
<keyword evidence="2" id="KW-1185">Reference proteome</keyword>
<evidence type="ECO:0000313" key="1">
    <source>
        <dbReference type="EMBL" id="RCJ18200.1"/>
    </source>
</evidence>
<evidence type="ECO:0000313" key="2">
    <source>
        <dbReference type="Proteomes" id="UP000252107"/>
    </source>
</evidence>